<accession>A0ABW4WXT2</accession>
<dbReference type="PANTHER" id="PTHR35093">
    <property type="entry name" value="OUTER MEMBRANE PROTEIN NMB0088-RELATED"/>
    <property type="match status" value="1"/>
</dbReference>
<keyword evidence="3" id="KW-1134">Transmembrane beta strand</keyword>
<organism evidence="9 10">
    <name type="scientific">Pontibacter silvestris</name>
    <dbReference type="NCBI Taxonomy" id="2305183"/>
    <lineage>
        <taxon>Bacteria</taxon>
        <taxon>Pseudomonadati</taxon>
        <taxon>Bacteroidota</taxon>
        <taxon>Cytophagia</taxon>
        <taxon>Cytophagales</taxon>
        <taxon>Hymenobacteraceae</taxon>
        <taxon>Pontibacter</taxon>
    </lineage>
</organism>
<reference evidence="10" key="1">
    <citation type="journal article" date="2019" name="Int. J. Syst. Evol. Microbiol.">
        <title>The Global Catalogue of Microorganisms (GCM) 10K type strain sequencing project: providing services to taxonomists for standard genome sequencing and annotation.</title>
        <authorList>
            <consortium name="The Broad Institute Genomics Platform"/>
            <consortium name="The Broad Institute Genome Sequencing Center for Infectious Disease"/>
            <person name="Wu L."/>
            <person name="Ma J."/>
        </authorList>
    </citation>
    <scope>NUCLEOTIDE SEQUENCE [LARGE SCALE GENOMIC DNA]</scope>
    <source>
        <strain evidence="10">JCM 16545</strain>
    </source>
</reference>
<dbReference type="PANTHER" id="PTHR35093:SF8">
    <property type="entry name" value="OUTER MEMBRANE PROTEIN NMB0088-RELATED"/>
    <property type="match status" value="1"/>
</dbReference>
<keyword evidence="10" id="KW-1185">Reference proteome</keyword>
<dbReference type="Proteomes" id="UP001597369">
    <property type="component" value="Unassembled WGS sequence"/>
</dbReference>
<evidence type="ECO:0000256" key="4">
    <source>
        <dbReference type="ARBA" id="ARBA00022692"/>
    </source>
</evidence>
<evidence type="ECO:0000313" key="9">
    <source>
        <dbReference type="EMBL" id="MFD2066685.1"/>
    </source>
</evidence>
<keyword evidence="5 8" id="KW-0732">Signal</keyword>
<sequence length="504" mass="55470">MNVNKIFLASLALMLGWGGTAFAQDEVDALRYSRLGVSGSARIQGIGGAQAALGADISSLSVNPAGLGMFRRSEFTFSPGLQFNNTDTNTNGNQVSDSRNVLSVPQMGLVFSNRKGDNEDGDWRGVNFGIGFTRLNNFNQQVSYQNTTGEITPTIVEYFADLADANGRTVSDLDQEFNGGFYSLEGLAYGTYLYDIVEDETTGEVYAAPLVREGSILQQESIRRRGSQNQIDFGFGTSYKDRLYIGASVGIVTTRYTQESVYREAESSENTAFTDLELRDEFTSRGTGVNLKVGVIARPVDALRIGASIQTPTAYTFTDDYQQSLYAGYDDGPRESASIMPGQFSYRLTTPFKATGGVAVFLSKYGFITADIEYLNYSSAHFSEEDDGYGTTGNYFTGVNNTISDTYRSVWNYRIGAEGRYEAFRFRAGYAISSDPYKNASFDGQINSFTLGTGIRLQNYYVDVAYVNSNGNSRYSPYTLYGDEPVVDIENKQSTVMFTVGYNF</sequence>
<evidence type="ECO:0000256" key="7">
    <source>
        <dbReference type="ARBA" id="ARBA00023237"/>
    </source>
</evidence>
<evidence type="ECO:0000313" key="10">
    <source>
        <dbReference type="Proteomes" id="UP001597369"/>
    </source>
</evidence>
<evidence type="ECO:0000256" key="5">
    <source>
        <dbReference type="ARBA" id="ARBA00022729"/>
    </source>
</evidence>
<keyword evidence="7" id="KW-0998">Cell outer membrane</keyword>
<evidence type="ECO:0000256" key="6">
    <source>
        <dbReference type="ARBA" id="ARBA00023136"/>
    </source>
</evidence>
<dbReference type="SUPFAM" id="SSF56935">
    <property type="entry name" value="Porins"/>
    <property type="match status" value="1"/>
</dbReference>
<keyword evidence="6" id="KW-0472">Membrane</keyword>
<dbReference type="RefSeq" id="WP_229960562.1">
    <property type="nucleotide sequence ID" value="NZ_JAJJWI010000008.1"/>
</dbReference>
<keyword evidence="4" id="KW-0812">Transmembrane</keyword>
<dbReference type="InterPro" id="IPR005017">
    <property type="entry name" value="OMPP1/FadL/TodX"/>
</dbReference>
<comment type="similarity">
    <text evidence="2">Belongs to the OmpP1/FadL family.</text>
</comment>
<feature type="signal peptide" evidence="8">
    <location>
        <begin position="1"/>
        <end position="23"/>
    </location>
</feature>
<evidence type="ECO:0000256" key="8">
    <source>
        <dbReference type="SAM" id="SignalP"/>
    </source>
</evidence>
<evidence type="ECO:0000256" key="1">
    <source>
        <dbReference type="ARBA" id="ARBA00004571"/>
    </source>
</evidence>
<evidence type="ECO:0000256" key="2">
    <source>
        <dbReference type="ARBA" id="ARBA00008163"/>
    </source>
</evidence>
<feature type="chain" id="PRO_5047148253" evidence="8">
    <location>
        <begin position="24"/>
        <end position="504"/>
    </location>
</feature>
<proteinExistence type="inferred from homology"/>
<name>A0ABW4WXT2_9BACT</name>
<evidence type="ECO:0000256" key="3">
    <source>
        <dbReference type="ARBA" id="ARBA00022452"/>
    </source>
</evidence>
<dbReference type="EMBL" id="JBHUHV010000022">
    <property type="protein sequence ID" value="MFD2066685.1"/>
    <property type="molecule type" value="Genomic_DNA"/>
</dbReference>
<gene>
    <name evidence="9" type="ORF">ACFSKU_07290</name>
</gene>
<comment type="subcellular location">
    <subcellularLocation>
        <location evidence="1">Cell outer membrane</location>
        <topology evidence="1">Multi-pass membrane protein</topology>
    </subcellularLocation>
</comment>
<comment type="caution">
    <text evidence="9">The sequence shown here is derived from an EMBL/GenBank/DDBJ whole genome shotgun (WGS) entry which is preliminary data.</text>
</comment>
<dbReference type="Gene3D" id="2.40.160.60">
    <property type="entry name" value="Outer membrane protein transport protein (OMPP1/FadL/TodX)"/>
    <property type="match status" value="1"/>
</dbReference>
<protein>
    <submittedName>
        <fullName evidence="9">OmpP1/FadL family transporter</fullName>
    </submittedName>
</protein>